<reference evidence="4" key="1">
    <citation type="submission" date="2016-04" db="EMBL/GenBank/DDBJ databases">
        <authorList>
            <person name="Evans L.H."/>
            <person name="Alamgir A."/>
            <person name="Owens N."/>
            <person name="Weber N.D."/>
            <person name="Virtaneva K."/>
            <person name="Barbian K."/>
            <person name="Babar A."/>
            <person name="Rosenke K."/>
        </authorList>
    </citation>
    <scope>NUCLEOTIDE SEQUENCE [LARGE SCALE GENOMIC DNA]</scope>
    <source>
        <strain evidence="4">CBS 101.48</strain>
    </source>
</reference>
<gene>
    <name evidence="4" type="primary">ABSGL_08444.1 scaffold 10128</name>
</gene>
<dbReference type="GO" id="GO:0003723">
    <property type="term" value="F:RNA binding"/>
    <property type="evidence" value="ECO:0007669"/>
    <property type="project" value="TreeGrafter"/>
</dbReference>
<dbReference type="OrthoDB" id="28644at2759"/>
<dbReference type="OMA" id="VNGWGPQ"/>
<feature type="domain" description="Large ribosomal subunit protein uL30-like ferredoxin-like fold" evidence="3">
    <location>
        <begin position="98"/>
        <end position="143"/>
    </location>
</feature>
<name>A0A163JR81_ABSGL</name>
<feature type="region of interest" description="Disordered" evidence="2">
    <location>
        <begin position="21"/>
        <end position="45"/>
    </location>
</feature>
<evidence type="ECO:0000313" key="4">
    <source>
        <dbReference type="EMBL" id="SAM02641.1"/>
    </source>
</evidence>
<sequence>MLDNNDKPLDTVPEVWLRKRKQVDKQNIQNKRQQKEQQRQQKKSLRTEFTRIDTLLKRRKEVTQEASRLRSLQRHAAKKGLKDNEEGKLLLVVRSDTVKNKRNMHKSVQELLKELRLTKVHSAVFLRNTPELNVKLNQVRPYIFMGTPSLETVRGLINKRAHTVVTTKTNKTKTVPVSDNAMVEEALGDEGVICVEDIIHEIINGDKNTFDKVAAYLAPFELNTEARNDKKKMANKLAEQSEGERPRVHKTIDSFVDYYN</sequence>
<dbReference type="InterPro" id="IPR036919">
    <property type="entry name" value="Ribo_uL30_ferredoxin-like_sf"/>
</dbReference>
<dbReference type="GO" id="GO:0003735">
    <property type="term" value="F:structural constituent of ribosome"/>
    <property type="evidence" value="ECO:0007669"/>
    <property type="project" value="TreeGrafter"/>
</dbReference>
<evidence type="ECO:0000256" key="2">
    <source>
        <dbReference type="SAM" id="MobiDB-lite"/>
    </source>
</evidence>
<proteinExistence type="inferred from homology"/>
<evidence type="ECO:0000313" key="5">
    <source>
        <dbReference type="Proteomes" id="UP000078561"/>
    </source>
</evidence>
<dbReference type="STRING" id="4829.A0A163JR81"/>
<dbReference type="EMBL" id="LT553932">
    <property type="protein sequence ID" value="SAM02641.1"/>
    <property type="molecule type" value="Genomic_DNA"/>
</dbReference>
<organism evidence="4">
    <name type="scientific">Absidia glauca</name>
    <name type="common">Pin mould</name>
    <dbReference type="NCBI Taxonomy" id="4829"/>
    <lineage>
        <taxon>Eukaryota</taxon>
        <taxon>Fungi</taxon>
        <taxon>Fungi incertae sedis</taxon>
        <taxon>Mucoromycota</taxon>
        <taxon>Mucoromycotina</taxon>
        <taxon>Mucoromycetes</taxon>
        <taxon>Mucorales</taxon>
        <taxon>Cunninghamellaceae</taxon>
        <taxon>Absidia</taxon>
    </lineage>
</organism>
<accession>A0A163JR81</accession>
<dbReference type="InterPro" id="IPR016082">
    <property type="entry name" value="Ribosomal_uL30_ferredoxin-like"/>
</dbReference>
<evidence type="ECO:0000259" key="3">
    <source>
        <dbReference type="Pfam" id="PF00327"/>
    </source>
</evidence>
<comment type="similarity">
    <text evidence="1">Belongs to the universal ribosomal protein uL30 family.</text>
</comment>
<evidence type="ECO:0000256" key="1">
    <source>
        <dbReference type="ARBA" id="ARBA00007594"/>
    </source>
</evidence>
<dbReference type="Gene3D" id="3.30.1390.20">
    <property type="entry name" value="Ribosomal protein L30, ferredoxin-like fold domain"/>
    <property type="match status" value="1"/>
</dbReference>
<dbReference type="Proteomes" id="UP000078561">
    <property type="component" value="Unassembled WGS sequence"/>
</dbReference>
<protein>
    <recommendedName>
        <fullName evidence="3">Large ribosomal subunit protein uL30-like ferredoxin-like fold domain-containing protein</fullName>
    </recommendedName>
</protein>
<dbReference type="GO" id="GO:0022625">
    <property type="term" value="C:cytosolic large ribosomal subunit"/>
    <property type="evidence" value="ECO:0007669"/>
    <property type="project" value="TreeGrafter"/>
</dbReference>
<dbReference type="GO" id="GO:0000463">
    <property type="term" value="P:maturation of LSU-rRNA from tricistronic rRNA transcript (SSU-rRNA, 5.8S rRNA, LSU-rRNA)"/>
    <property type="evidence" value="ECO:0007669"/>
    <property type="project" value="TreeGrafter"/>
</dbReference>
<dbReference type="InterPro" id="IPR039699">
    <property type="entry name" value="Ribosomal_uL30"/>
</dbReference>
<dbReference type="Pfam" id="PF00327">
    <property type="entry name" value="Ribosomal_L30"/>
    <property type="match status" value="1"/>
</dbReference>
<keyword evidence="5" id="KW-1185">Reference proteome</keyword>
<dbReference type="InParanoid" id="A0A163JR81"/>
<dbReference type="SUPFAM" id="SSF55129">
    <property type="entry name" value="Ribosomal protein L30p/L7e"/>
    <property type="match status" value="1"/>
</dbReference>
<dbReference type="PANTHER" id="PTHR11524:SF26">
    <property type="entry name" value="RIBOSOME BIOGENESIS PROTEIN RLP7"/>
    <property type="match status" value="1"/>
</dbReference>
<dbReference type="AlphaFoldDB" id="A0A163JR81"/>
<feature type="compositionally biased region" description="Basic and acidic residues" evidence="2">
    <location>
        <begin position="33"/>
        <end position="45"/>
    </location>
</feature>
<dbReference type="PANTHER" id="PTHR11524">
    <property type="entry name" value="60S RIBOSOMAL PROTEIN L7"/>
    <property type="match status" value="1"/>
</dbReference>